<reference evidence="2 3" key="1">
    <citation type="submission" date="2018-02" db="EMBL/GenBank/DDBJ databases">
        <title>Genome sequence of the basidiomycete white-rot fungus Phlebia centrifuga.</title>
        <authorList>
            <person name="Granchi Z."/>
            <person name="Peng M."/>
            <person name="de Vries R.P."/>
            <person name="Hilden K."/>
            <person name="Makela M.R."/>
            <person name="Grigoriev I."/>
            <person name="Riley R."/>
        </authorList>
    </citation>
    <scope>NUCLEOTIDE SEQUENCE [LARGE SCALE GENOMIC DNA]</scope>
    <source>
        <strain evidence="2 3">FBCC195</strain>
    </source>
</reference>
<gene>
    <name evidence="2" type="ORF">PHLCEN_2v12210</name>
</gene>
<proteinExistence type="predicted"/>
<dbReference type="Pfam" id="PF20151">
    <property type="entry name" value="DUF6533"/>
    <property type="match status" value="1"/>
</dbReference>
<accession>A0A2R6NI19</accession>
<name>A0A2R6NI19_9APHY</name>
<keyword evidence="3" id="KW-1185">Reference proteome</keyword>
<dbReference type="Proteomes" id="UP000186601">
    <property type="component" value="Unassembled WGS sequence"/>
</dbReference>
<evidence type="ECO:0000313" key="2">
    <source>
        <dbReference type="EMBL" id="PSR72000.1"/>
    </source>
</evidence>
<evidence type="ECO:0000259" key="1">
    <source>
        <dbReference type="Pfam" id="PF20151"/>
    </source>
</evidence>
<sequence length="84" mass="9033">MADPASATAQAAALEALQSSVNALLATKYLAAAGLVCSLWDHLITLDEEIGVLWAGRPWDFTRVIFITNRYGIEGCLIYVAYSA</sequence>
<dbReference type="OrthoDB" id="3263597at2759"/>
<dbReference type="EMBL" id="MLYV02001230">
    <property type="protein sequence ID" value="PSR72000.1"/>
    <property type="molecule type" value="Genomic_DNA"/>
</dbReference>
<protein>
    <recommendedName>
        <fullName evidence="1">DUF6533 domain-containing protein</fullName>
    </recommendedName>
</protein>
<feature type="domain" description="DUF6533" evidence="1">
    <location>
        <begin position="29"/>
        <end position="72"/>
    </location>
</feature>
<organism evidence="2 3">
    <name type="scientific">Hermanssonia centrifuga</name>
    <dbReference type="NCBI Taxonomy" id="98765"/>
    <lineage>
        <taxon>Eukaryota</taxon>
        <taxon>Fungi</taxon>
        <taxon>Dikarya</taxon>
        <taxon>Basidiomycota</taxon>
        <taxon>Agaricomycotina</taxon>
        <taxon>Agaricomycetes</taxon>
        <taxon>Polyporales</taxon>
        <taxon>Meruliaceae</taxon>
        <taxon>Hermanssonia</taxon>
    </lineage>
</organism>
<evidence type="ECO:0000313" key="3">
    <source>
        <dbReference type="Proteomes" id="UP000186601"/>
    </source>
</evidence>
<dbReference type="InterPro" id="IPR045340">
    <property type="entry name" value="DUF6533"/>
</dbReference>
<dbReference type="AlphaFoldDB" id="A0A2R6NI19"/>
<comment type="caution">
    <text evidence="2">The sequence shown here is derived from an EMBL/GenBank/DDBJ whole genome shotgun (WGS) entry which is preliminary data.</text>
</comment>